<dbReference type="AlphaFoldDB" id="A0A2T9ZAI2"/>
<evidence type="ECO:0000313" key="2">
    <source>
        <dbReference type="Proteomes" id="UP000245609"/>
    </source>
</evidence>
<dbReference type="EMBL" id="MBFS01000971">
    <property type="protein sequence ID" value="PVV01582.1"/>
    <property type="molecule type" value="Genomic_DNA"/>
</dbReference>
<organism evidence="1 2">
    <name type="scientific">Smittium megazygosporum</name>
    <dbReference type="NCBI Taxonomy" id="133381"/>
    <lineage>
        <taxon>Eukaryota</taxon>
        <taxon>Fungi</taxon>
        <taxon>Fungi incertae sedis</taxon>
        <taxon>Zoopagomycota</taxon>
        <taxon>Kickxellomycotina</taxon>
        <taxon>Harpellomycetes</taxon>
        <taxon>Harpellales</taxon>
        <taxon>Legeriomycetaceae</taxon>
        <taxon>Smittium</taxon>
    </lineage>
</organism>
<sequence length="69" mass="7605">MNSDNTNQKTVQVAAGLMQEAELSYANVVAENEQLKAKLATAEAPVHFALLIYFQRIKLGHPVTYGEDL</sequence>
<proteinExistence type="predicted"/>
<keyword evidence="2" id="KW-1185">Reference proteome</keyword>
<comment type="caution">
    <text evidence="1">The sequence shown here is derived from an EMBL/GenBank/DDBJ whole genome shotgun (WGS) entry which is preliminary data.</text>
</comment>
<name>A0A2T9ZAI2_9FUNG</name>
<evidence type="ECO:0000313" key="1">
    <source>
        <dbReference type="EMBL" id="PVV01582.1"/>
    </source>
</evidence>
<protein>
    <submittedName>
        <fullName evidence="1">Uncharacterized protein</fullName>
    </submittedName>
</protein>
<reference evidence="1 2" key="1">
    <citation type="journal article" date="2018" name="MBio">
        <title>Comparative Genomics Reveals the Core Gene Toolbox for the Fungus-Insect Symbiosis.</title>
        <authorList>
            <person name="Wang Y."/>
            <person name="Stata M."/>
            <person name="Wang W."/>
            <person name="Stajich J.E."/>
            <person name="White M.M."/>
            <person name="Moncalvo J.M."/>
        </authorList>
    </citation>
    <scope>NUCLEOTIDE SEQUENCE [LARGE SCALE GENOMIC DNA]</scope>
    <source>
        <strain evidence="1 2">SC-DP-2</strain>
    </source>
</reference>
<gene>
    <name evidence="1" type="ORF">BB560_003994</name>
</gene>
<accession>A0A2T9ZAI2</accession>
<dbReference type="Proteomes" id="UP000245609">
    <property type="component" value="Unassembled WGS sequence"/>
</dbReference>